<accession>W9H9I9</accession>
<dbReference type="EMBL" id="KI928667">
    <property type="protein sequence ID" value="EWY79248.1"/>
    <property type="molecule type" value="Genomic_DNA"/>
</dbReference>
<evidence type="ECO:0000256" key="1">
    <source>
        <dbReference type="SAM" id="MobiDB-lite"/>
    </source>
</evidence>
<protein>
    <submittedName>
        <fullName evidence="2">Uncharacterized protein</fullName>
    </submittedName>
</protein>
<organism evidence="2 3">
    <name type="scientific">Fusarium oxysporum NRRL 32931</name>
    <dbReference type="NCBI Taxonomy" id="660029"/>
    <lineage>
        <taxon>Eukaryota</taxon>
        <taxon>Fungi</taxon>
        <taxon>Dikarya</taxon>
        <taxon>Ascomycota</taxon>
        <taxon>Pezizomycotina</taxon>
        <taxon>Sordariomycetes</taxon>
        <taxon>Hypocreomycetidae</taxon>
        <taxon>Hypocreales</taxon>
        <taxon>Nectriaceae</taxon>
        <taxon>Fusarium</taxon>
        <taxon>Fusarium oxysporum species complex</taxon>
    </lineage>
</organism>
<dbReference type="Proteomes" id="UP000030753">
    <property type="component" value="Unassembled WGS sequence"/>
</dbReference>
<reference evidence="2 3" key="1">
    <citation type="submission" date="2011-06" db="EMBL/GenBank/DDBJ databases">
        <title>The Genome Sequence of Fusarium oxysporum FOSC 3-a.</title>
        <authorList>
            <consortium name="The Broad Institute Genome Sequencing Platform"/>
            <person name="Ma L.-J."/>
            <person name="Gale L.R."/>
            <person name="Schwartz D.C."/>
            <person name="Zhou S."/>
            <person name="Corby-Kistler H."/>
            <person name="Young S.K."/>
            <person name="Zeng Q."/>
            <person name="Gargeya S."/>
            <person name="Fitzgerald M."/>
            <person name="Haas B."/>
            <person name="Abouelleil A."/>
            <person name="Alvarado L."/>
            <person name="Arachchi H.M."/>
            <person name="Berlin A."/>
            <person name="Brown A."/>
            <person name="Chapman S.B."/>
            <person name="Chen Z."/>
            <person name="Dunbar C."/>
            <person name="Freedman E."/>
            <person name="Gearin G."/>
            <person name="Gellesch M."/>
            <person name="Goldberg J."/>
            <person name="Griggs A."/>
            <person name="Gujja S."/>
            <person name="Heiman D."/>
            <person name="Howarth C."/>
            <person name="Larson L."/>
            <person name="Lui A."/>
            <person name="MacDonald P.J.P."/>
            <person name="Mehta T."/>
            <person name="Montmayeur A."/>
            <person name="Murphy C."/>
            <person name="Neiman D."/>
            <person name="Pearson M."/>
            <person name="Priest M."/>
            <person name="Roberts A."/>
            <person name="Saif S."/>
            <person name="Shea T."/>
            <person name="Shenoy N."/>
            <person name="Sisk P."/>
            <person name="Stolte C."/>
            <person name="Sykes S."/>
            <person name="Wortman J."/>
            <person name="Nusbaum C."/>
            <person name="Birren B."/>
        </authorList>
    </citation>
    <scope>NUCLEOTIDE SEQUENCE [LARGE SCALE GENOMIC DNA]</scope>
    <source>
        <strain evidence="2 3">FOSC 3-a</strain>
    </source>
</reference>
<feature type="region of interest" description="Disordered" evidence="1">
    <location>
        <begin position="1"/>
        <end position="32"/>
    </location>
</feature>
<evidence type="ECO:0000313" key="2">
    <source>
        <dbReference type="EMBL" id="EWY79248.1"/>
    </source>
</evidence>
<dbReference type="HOGENOM" id="CLU_2512690_0_0_1"/>
<dbReference type="AlphaFoldDB" id="W9H9I9"/>
<proteinExistence type="predicted"/>
<evidence type="ECO:0000313" key="3">
    <source>
        <dbReference type="Proteomes" id="UP000030753"/>
    </source>
</evidence>
<sequence>MFFSTIRRKERQNNIRNRKQKKKKTEHTVGSNTRTIAHHLGLSTILAPMRLIAFDLTRKALAETTGTRHDLVTKPDNVLRKFDGL</sequence>
<gene>
    <name evidence="2" type="ORF">FOYG_17573</name>
</gene>
<feature type="compositionally biased region" description="Basic residues" evidence="1">
    <location>
        <begin position="1"/>
        <end position="25"/>
    </location>
</feature>
<name>W9H9I9_FUSOX</name>